<dbReference type="AlphaFoldDB" id="A0A2S8GT65"/>
<organism evidence="2 3">
    <name type="scientific">Blastopirellula marina</name>
    <dbReference type="NCBI Taxonomy" id="124"/>
    <lineage>
        <taxon>Bacteria</taxon>
        <taxon>Pseudomonadati</taxon>
        <taxon>Planctomycetota</taxon>
        <taxon>Planctomycetia</taxon>
        <taxon>Pirellulales</taxon>
        <taxon>Pirellulaceae</taxon>
        <taxon>Blastopirellula</taxon>
    </lineage>
</organism>
<dbReference type="GO" id="GO:0005507">
    <property type="term" value="F:copper ion binding"/>
    <property type="evidence" value="ECO:0007669"/>
    <property type="project" value="TreeGrafter"/>
</dbReference>
<dbReference type="EMBL" id="PUHZ01000004">
    <property type="protein sequence ID" value="PQO47606.1"/>
    <property type="molecule type" value="Genomic_DNA"/>
</dbReference>
<dbReference type="InterPro" id="IPR011322">
    <property type="entry name" value="N-reg_PII-like_a/b"/>
</dbReference>
<dbReference type="PANTHER" id="PTHR23419">
    <property type="entry name" value="DIVALENT CATION TOLERANCE CUTA-RELATED"/>
    <property type="match status" value="1"/>
</dbReference>
<accession>A0A2S8GT65</accession>
<dbReference type="SUPFAM" id="SSF54913">
    <property type="entry name" value="GlnB-like"/>
    <property type="match status" value="1"/>
</dbReference>
<dbReference type="Pfam" id="PF03091">
    <property type="entry name" value="CutA1"/>
    <property type="match status" value="1"/>
</dbReference>
<dbReference type="GO" id="GO:0010038">
    <property type="term" value="P:response to metal ion"/>
    <property type="evidence" value="ECO:0007669"/>
    <property type="project" value="InterPro"/>
</dbReference>
<gene>
    <name evidence="2" type="ORF">C5Y93_02810</name>
</gene>
<sequence>MEAIIIYTTAASMEEAQNIADTLVGRQLAACVQIMPGVRSVYNWRGKIAQSDETLCVIKTEAKRFKAIAQVIEQIHSYEVPELVAVPIVHGSIDYLSWLNDQVETEI</sequence>
<evidence type="ECO:0000256" key="1">
    <source>
        <dbReference type="ARBA" id="ARBA00010169"/>
    </source>
</evidence>
<comment type="caution">
    <text evidence="2">The sequence shown here is derived from an EMBL/GenBank/DDBJ whole genome shotgun (WGS) entry which is preliminary data.</text>
</comment>
<dbReference type="Gene3D" id="3.30.70.120">
    <property type="match status" value="1"/>
</dbReference>
<dbReference type="InterPro" id="IPR004323">
    <property type="entry name" value="Ion_tolerance_CutA"/>
</dbReference>
<evidence type="ECO:0000313" key="2">
    <source>
        <dbReference type="EMBL" id="PQO47606.1"/>
    </source>
</evidence>
<protein>
    <submittedName>
        <fullName evidence="2">Cytochrome C biogenesis protein CcdA</fullName>
    </submittedName>
</protein>
<proteinExistence type="inferred from homology"/>
<dbReference type="Proteomes" id="UP000237819">
    <property type="component" value="Unassembled WGS sequence"/>
</dbReference>
<comment type="similarity">
    <text evidence="1">Belongs to the CutA family.</text>
</comment>
<evidence type="ECO:0000313" key="3">
    <source>
        <dbReference type="Proteomes" id="UP000237819"/>
    </source>
</evidence>
<name>A0A2S8GT65_9BACT</name>
<dbReference type="RefSeq" id="WP_105333867.1">
    <property type="nucleotide sequence ID" value="NZ_PUHZ01000004.1"/>
</dbReference>
<dbReference type="OrthoDB" id="37622at2"/>
<dbReference type="InterPro" id="IPR015867">
    <property type="entry name" value="N-reg_PII/ATP_PRibTrfase_C"/>
</dbReference>
<reference evidence="2 3" key="1">
    <citation type="submission" date="2018-02" db="EMBL/GenBank/DDBJ databases">
        <title>Comparative genomes isolates from brazilian mangrove.</title>
        <authorList>
            <person name="Araujo J.E."/>
            <person name="Taketani R.G."/>
            <person name="Silva M.C.P."/>
            <person name="Loureco M.V."/>
            <person name="Andreote F.D."/>
        </authorList>
    </citation>
    <scope>NUCLEOTIDE SEQUENCE [LARGE SCALE GENOMIC DNA]</scope>
    <source>
        <strain evidence="2 3">Nap-Phe MGV</strain>
    </source>
</reference>
<dbReference type="PANTHER" id="PTHR23419:SF8">
    <property type="entry name" value="FI09726P"/>
    <property type="match status" value="1"/>
</dbReference>